<dbReference type="Gene3D" id="1.10.3330.10">
    <property type="entry name" value="Oxo-4-hydroxy-4-carboxy-5-ureidoimidazoline decarboxylase"/>
    <property type="match status" value="1"/>
</dbReference>
<protein>
    <recommendedName>
        <fullName evidence="2">Oxo-4-hydroxy-4-carboxy-5-ureidoimidazoline decarboxylase domain-containing protein</fullName>
    </recommendedName>
</protein>
<dbReference type="PANTHER" id="PTHR37987:SF1">
    <property type="entry name" value="OXO-4-HYDROXY-4-CARBOXY-5-UREIDOIMIDAZOLINE DECARBOXYLASE DOMAIN-CONTAINING PROTEIN"/>
    <property type="match status" value="1"/>
</dbReference>
<dbReference type="GO" id="GO:0006144">
    <property type="term" value="P:purine nucleobase metabolic process"/>
    <property type="evidence" value="ECO:0007669"/>
    <property type="project" value="UniProtKB-KW"/>
</dbReference>
<dbReference type="EMBL" id="BDGX01000019">
    <property type="protein sequence ID" value="GAV50007.1"/>
    <property type="molecule type" value="Genomic_DNA"/>
</dbReference>
<organism evidence="3 4">
    <name type="scientific">Zygosaccharomyces rouxii</name>
    <dbReference type="NCBI Taxonomy" id="4956"/>
    <lineage>
        <taxon>Eukaryota</taxon>
        <taxon>Fungi</taxon>
        <taxon>Dikarya</taxon>
        <taxon>Ascomycota</taxon>
        <taxon>Saccharomycotina</taxon>
        <taxon>Saccharomycetes</taxon>
        <taxon>Saccharomycetales</taxon>
        <taxon>Saccharomycetaceae</taxon>
        <taxon>Zygosaccharomyces</taxon>
    </lineage>
</organism>
<dbReference type="Pfam" id="PF09349">
    <property type="entry name" value="OHCU_decarbox"/>
    <property type="match status" value="1"/>
</dbReference>
<evidence type="ECO:0000259" key="2">
    <source>
        <dbReference type="Pfam" id="PF09349"/>
    </source>
</evidence>
<dbReference type="PANTHER" id="PTHR37987">
    <property type="entry name" value="CHROMOSOME 9, WHOLE GENOME SHOTGUN SEQUENCE"/>
    <property type="match status" value="1"/>
</dbReference>
<dbReference type="InterPro" id="IPR018020">
    <property type="entry name" value="OHCU_decarboxylase"/>
</dbReference>
<dbReference type="Proteomes" id="UP000187013">
    <property type="component" value="Unassembled WGS sequence"/>
</dbReference>
<dbReference type="OMA" id="RINSGNT"/>
<evidence type="ECO:0000313" key="4">
    <source>
        <dbReference type="Proteomes" id="UP000187013"/>
    </source>
</evidence>
<name>A0A1Q3A2X9_ZYGRO</name>
<feature type="domain" description="Oxo-4-hydroxy-4-carboxy-5-ureidoimidazoline decarboxylase" evidence="2">
    <location>
        <begin position="11"/>
        <end position="187"/>
    </location>
</feature>
<dbReference type="SUPFAM" id="SSF158694">
    <property type="entry name" value="UraD-Like"/>
    <property type="match status" value="1"/>
</dbReference>
<proteinExistence type="predicted"/>
<reference evidence="3 4" key="1">
    <citation type="submission" date="2016-08" db="EMBL/GenBank/DDBJ databases">
        <title>Draft genome sequence of allopolyploid Zygosaccharomyces rouxii.</title>
        <authorList>
            <person name="Watanabe J."/>
            <person name="Uehara K."/>
            <person name="Mogi Y."/>
            <person name="Tsukioka Y."/>
        </authorList>
    </citation>
    <scope>NUCLEOTIDE SEQUENCE [LARGE SCALE GENOMIC DNA]</scope>
    <source>
        <strain evidence="3 4">NBRC 110957</strain>
    </source>
</reference>
<dbReference type="InterPro" id="IPR036778">
    <property type="entry name" value="OHCU_decarboxylase_sf"/>
</dbReference>
<comment type="caution">
    <text evidence="3">The sequence shown here is derived from an EMBL/GenBank/DDBJ whole genome shotgun (WGS) entry which is preliminary data.</text>
</comment>
<evidence type="ECO:0000256" key="1">
    <source>
        <dbReference type="ARBA" id="ARBA00022631"/>
    </source>
</evidence>
<gene>
    <name evidence="3" type="ORF">ZYGR_0S01410</name>
</gene>
<dbReference type="eggNOG" id="ENOG502S2BY">
    <property type="taxonomic scope" value="Eukaryota"/>
</dbReference>
<evidence type="ECO:0000313" key="3">
    <source>
        <dbReference type="EMBL" id="GAV50007.1"/>
    </source>
</evidence>
<dbReference type="OrthoDB" id="5398391at2759"/>
<keyword evidence="1" id="KW-0659">Purine metabolism</keyword>
<dbReference type="AlphaFoldDB" id="A0A1Q3A2X9"/>
<accession>A0A1Q3A2X9</accession>
<sequence>MMQYQNFVHASKDHQLVVMNELFEPCQGLIRLTVDDDGFMPRARELDNYKEFIELVRSTLIQVCLEVEMEASSSSSSTGNRRKLLEDVVNAHPRLGETKKQLSTHSMLEQKNLQSSQDSPEIQKKLLELNHEYEKVYPGLRFVVFVNGRTRLEIIRIMESRITSGNDWFKEVRTAMQELCNIAQDRYRKNSSRL</sequence>